<dbReference type="RefSeq" id="WP_013627643.1">
    <property type="nucleotide sequence ID" value="NC_015174.1"/>
</dbReference>
<feature type="domain" description="Transposase IS200-like" evidence="1">
    <location>
        <begin position="8"/>
        <end position="136"/>
    </location>
</feature>
<proteinExistence type="predicted"/>
<dbReference type="OrthoDB" id="277009at2"/>
<dbReference type="GO" id="GO:0004803">
    <property type="term" value="F:transposase activity"/>
    <property type="evidence" value="ECO:0007669"/>
    <property type="project" value="InterPro"/>
</dbReference>
<dbReference type="HOGENOM" id="CLU_068226_6_0_0"/>
<sequence>MSDYRRSREGRLFFFTVVTHHRRPILTSDSARTCLRRAISEVREDRPFHVTAAVLLPDHLHAIWELPRDDIDYSTRWRRIKSLFTKYWLDAGGSPAAISRSRAHRKEQGVWQRRFFEHTIQNDQDFQRCFDYLHVNPVKHRQVERVQDWPWSSFHKYVRSGHYPVDWGGGDAWYGDEFTHFE</sequence>
<name>F0SNM5_RUBBR</name>
<dbReference type="Pfam" id="PF01797">
    <property type="entry name" value="Y1_Tnp"/>
    <property type="match status" value="1"/>
</dbReference>
<dbReference type="GO" id="GO:0006313">
    <property type="term" value="P:DNA transposition"/>
    <property type="evidence" value="ECO:0007669"/>
    <property type="project" value="InterPro"/>
</dbReference>
<accession>F0SNM5</accession>
<organism evidence="2 3">
    <name type="scientific">Rubinisphaera brasiliensis (strain ATCC 49424 / DSM 5305 / JCM 21570 / IAM 15109 / NBRC 103401 / IFAM 1448)</name>
    <name type="common">Planctomyces brasiliensis</name>
    <dbReference type="NCBI Taxonomy" id="756272"/>
    <lineage>
        <taxon>Bacteria</taxon>
        <taxon>Pseudomonadati</taxon>
        <taxon>Planctomycetota</taxon>
        <taxon>Planctomycetia</taxon>
        <taxon>Planctomycetales</taxon>
        <taxon>Planctomycetaceae</taxon>
        <taxon>Rubinisphaera</taxon>
    </lineage>
</organism>
<evidence type="ECO:0000313" key="3">
    <source>
        <dbReference type="Proteomes" id="UP000006860"/>
    </source>
</evidence>
<dbReference type="Gene3D" id="3.30.70.1290">
    <property type="entry name" value="Transposase IS200-like"/>
    <property type="match status" value="1"/>
</dbReference>
<dbReference type="KEGG" id="pbs:Plabr_1299"/>
<dbReference type="AlphaFoldDB" id="F0SNM5"/>
<gene>
    <name evidence="2" type="ordered locus">Plabr_1299</name>
</gene>
<dbReference type="GO" id="GO:0043565">
    <property type="term" value="F:sequence-specific DNA binding"/>
    <property type="evidence" value="ECO:0007669"/>
    <property type="project" value="TreeGrafter"/>
</dbReference>
<protein>
    <recommendedName>
        <fullName evidence="1">Transposase IS200-like domain-containing protein</fullName>
    </recommendedName>
</protein>
<dbReference type="Proteomes" id="UP000006860">
    <property type="component" value="Chromosome"/>
</dbReference>
<evidence type="ECO:0000259" key="1">
    <source>
        <dbReference type="SMART" id="SM01321"/>
    </source>
</evidence>
<dbReference type="NCBIfam" id="NF047646">
    <property type="entry name" value="REP_Tyr_transpos"/>
    <property type="match status" value="1"/>
</dbReference>
<dbReference type="InterPro" id="IPR052715">
    <property type="entry name" value="RAYT_transposase"/>
</dbReference>
<dbReference type="EMBL" id="CP002546">
    <property type="protein sequence ID" value="ADY58911.1"/>
    <property type="molecule type" value="Genomic_DNA"/>
</dbReference>
<reference evidence="3" key="1">
    <citation type="submission" date="2011-02" db="EMBL/GenBank/DDBJ databases">
        <title>The complete genome of Planctomyces brasiliensis DSM 5305.</title>
        <authorList>
            <person name="Lucas S."/>
            <person name="Copeland A."/>
            <person name="Lapidus A."/>
            <person name="Bruce D."/>
            <person name="Goodwin L."/>
            <person name="Pitluck S."/>
            <person name="Kyrpides N."/>
            <person name="Mavromatis K."/>
            <person name="Pagani I."/>
            <person name="Ivanova N."/>
            <person name="Ovchinnikova G."/>
            <person name="Lu M."/>
            <person name="Detter J.C."/>
            <person name="Han C."/>
            <person name="Land M."/>
            <person name="Hauser L."/>
            <person name="Markowitz V."/>
            <person name="Cheng J.-F."/>
            <person name="Hugenholtz P."/>
            <person name="Woyke T."/>
            <person name="Wu D."/>
            <person name="Tindall B."/>
            <person name="Pomrenke H.G."/>
            <person name="Brambilla E."/>
            <person name="Klenk H.-P."/>
            <person name="Eisen J.A."/>
        </authorList>
    </citation>
    <scope>NUCLEOTIDE SEQUENCE [LARGE SCALE GENOMIC DNA]</scope>
    <source>
        <strain evidence="3">ATCC 49424 / DSM 5305 / JCM 21570 / NBRC 103401 / IFAM 1448</strain>
    </source>
</reference>
<keyword evidence="3" id="KW-1185">Reference proteome</keyword>
<dbReference type="PANTHER" id="PTHR36966:SF1">
    <property type="entry name" value="REP-ASSOCIATED TYROSINE TRANSPOSASE"/>
    <property type="match status" value="1"/>
</dbReference>
<dbReference type="STRING" id="756272.Plabr_1299"/>
<dbReference type="SUPFAM" id="SSF143422">
    <property type="entry name" value="Transposase IS200-like"/>
    <property type="match status" value="1"/>
</dbReference>
<dbReference type="InterPro" id="IPR002686">
    <property type="entry name" value="Transposase_17"/>
</dbReference>
<dbReference type="eggNOG" id="COG1943">
    <property type="taxonomic scope" value="Bacteria"/>
</dbReference>
<dbReference type="PANTHER" id="PTHR36966">
    <property type="entry name" value="REP-ASSOCIATED TYROSINE TRANSPOSASE"/>
    <property type="match status" value="1"/>
</dbReference>
<dbReference type="InterPro" id="IPR036515">
    <property type="entry name" value="Transposase_17_sf"/>
</dbReference>
<dbReference type="SMART" id="SM01321">
    <property type="entry name" value="Y1_Tnp"/>
    <property type="match status" value="1"/>
</dbReference>
<evidence type="ECO:0000313" key="2">
    <source>
        <dbReference type="EMBL" id="ADY58911.1"/>
    </source>
</evidence>